<evidence type="ECO:0000313" key="1">
    <source>
        <dbReference type="EMBL" id="MXU93317.1"/>
    </source>
</evidence>
<organism evidence="1">
    <name type="scientific">Ixodes ricinus</name>
    <name type="common">Common tick</name>
    <name type="synonym">Acarus ricinus</name>
    <dbReference type="NCBI Taxonomy" id="34613"/>
    <lineage>
        <taxon>Eukaryota</taxon>
        <taxon>Metazoa</taxon>
        <taxon>Ecdysozoa</taxon>
        <taxon>Arthropoda</taxon>
        <taxon>Chelicerata</taxon>
        <taxon>Arachnida</taxon>
        <taxon>Acari</taxon>
        <taxon>Parasitiformes</taxon>
        <taxon>Ixodida</taxon>
        <taxon>Ixodoidea</taxon>
        <taxon>Ixodidae</taxon>
        <taxon>Ixodinae</taxon>
        <taxon>Ixodes</taxon>
    </lineage>
</organism>
<accession>A0A6B0UU71</accession>
<dbReference type="AlphaFoldDB" id="A0A6B0UU71"/>
<reference evidence="1" key="1">
    <citation type="submission" date="2019-12" db="EMBL/GenBank/DDBJ databases">
        <title>An insight into the sialome of adult female Ixodes ricinus ticks feeding for 6 days.</title>
        <authorList>
            <person name="Perner J."/>
            <person name="Ribeiro J.M.C."/>
        </authorList>
    </citation>
    <scope>NUCLEOTIDE SEQUENCE</scope>
    <source>
        <strain evidence="1">Semi-engorged</strain>
        <tissue evidence="1">Salivary glands</tissue>
    </source>
</reference>
<protein>
    <submittedName>
        <fullName evidence="1">Uncharacterized protein</fullName>
    </submittedName>
</protein>
<sequence length="144" mass="17000">MCTFFVGYFEDSRDPGFLIQKGGEIARFWLRYVYFWDTCLYLAFDYLPFHKLRYVTSKPFHFRSLATTHQARYNKLFPEVTHGLYLHALTLSEVWKAILCSMEPLNGLCFRVIAPRPPWCQNRYRLSDIAGGYPKKPGKCQLKI</sequence>
<name>A0A6B0UU71_IXORI</name>
<proteinExistence type="predicted"/>
<dbReference type="EMBL" id="GIFC01011234">
    <property type="protein sequence ID" value="MXU93317.1"/>
    <property type="molecule type" value="Transcribed_RNA"/>
</dbReference>